<feature type="region of interest" description="Disordered" evidence="1">
    <location>
        <begin position="766"/>
        <end position="797"/>
    </location>
</feature>
<dbReference type="RefSeq" id="XP_001030746.4">
    <property type="nucleotide sequence ID" value="XM_001030746.4"/>
</dbReference>
<feature type="compositionally biased region" description="Basic and acidic residues" evidence="1">
    <location>
        <begin position="1189"/>
        <end position="1209"/>
    </location>
</feature>
<feature type="compositionally biased region" description="Basic and acidic residues" evidence="1">
    <location>
        <begin position="1109"/>
        <end position="1118"/>
    </location>
</feature>
<feature type="non-terminal residue" evidence="2">
    <location>
        <position position="1"/>
    </location>
</feature>
<feature type="compositionally biased region" description="Polar residues" evidence="1">
    <location>
        <begin position="1166"/>
        <end position="1175"/>
    </location>
</feature>
<gene>
    <name evidence="2" type="ORF">TTHERM_01015860</name>
</gene>
<dbReference type="HOGENOM" id="CLU_242165_0_0_1"/>
<dbReference type="EMBL" id="GG662478">
    <property type="protein sequence ID" value="EAR83083.4"/>
    <property type="molecule type" value="Genomic_DNA"/>
</dbReference>
<feature type="compositionally biased region" description="Polar residues" evidence="1">
    <location>
        <begin position="99"/>
        <end position="109"/>
    </location>
</feature>
<keyword evidence="3" id="KW-1185">Reference proteome</keyword>
<feature type="region of interest" description="Disordered" evidence="1">
    <location>
        <begin position="405"/>
        <end position="458"/>
    </location>
</feature>
<feature type="region of interest" description="Disordered" evidence="1">
    <location>
        <begin position="99"/>
        <end position="131"/>
    </location>
</feature>
<dbReference type="InParanoid" id="Q22CV5"/>
<dbReference type="Proteomes" id="UP000009168">
    <property type="component" value="Unassembled WGS sequence"/>
</dbReference>
<accession>Q22CV5</accession>
<dbReference type="eggNOG" id="ENOG502RT33">
    <property type="taxonomic scope" value="Eukaryota"/>
</dbReference>
<feature type="compositionally biased region" description="Polar residues" evidence="1">
    <location>
        <begin position="405"/>
        <end position="416"/>
    </location>
</feature>
<feature type="compositionally biased region" description="Polar residues" evidence="1">
    <location>
        <begin position="1142"/>
        <end position="1157"/>
    </location>
</feature>
<feature type="compositionally biased region" description="Polar residues" evidence="1">
    <location>
        <begin position="705"/>
        <end position="717"/>
    </location>
</feature>
<feature type="compositionally biased region" description="Low complexity" evidence="1">
    <location>
        <begin position="781"/>
        <end position="795"/>
    </location>
</feature>
<organism evidence="2 3">
    <name type="scientific">Tetrahymena thermophila (strain SB210)</name>
    <dbReference type="NCBI Taxonomy" id="312017"/>
    <lineage>
        <taxon>Eukaryota</taxon>
        <taxon>Sar</taxon>
        <taxon>Alveolata</taxon>
        <taxon>Ciliophora</taxon>
        <taxon>Intramacronucleata</taxon>
        <taxon>Oligohymenophorea</taxon>
        <taxon>Hymenostomatida</taxon>
        <taxon>Tetrahymenina</taxon>
        <taxon>Tetrahymenidae</taxon>
        <taxon>Tetrahymena</taxon>
    </lineage>
</organism>
<dbReference type="STRING" id="312017.Q22CV5"/>
<feature type="compositionally biased region" description="Low complexity" evidence="1">
    <location>
        <begin position="1076"/>
        <end position="1094"/>
    </location>
</feature>
<evidence type="ECO:0000313" key="3">
    <source>
        <dbReference type="Proteomes" id="UP000009168"/>
    </source>
</evidence>
<evidence type="ECO:0000313" key="2">
    <source>
        <dbReference type="EMBL" id="EAR83083.4"/>
    </source>
</evidence>
<feature type="compositionally biased region" description="Polar residues" evidence="1">
    <location>
        <begin position="446"/>
        <end position="458"/>
    </location>
</feature>
<feature type="region of interest" description="Disordered" evidence="1">
    <location>
        <begin position="1075"/>
        <end position="1118"/>
    </location>
</feature>
<feature type="compositionally biased region" description="Polar residues" evidence="1">
    <location>
        <begin position="429"/>
        <end position="438"/>
    </location>
</feature>
<dbReference type="KEGG" id="tet:TTHERM_01015860"/>
<evidence type="ECO:0000256" key="1">
    <source>
        <dbReference type="SAM" id="MobiDB-lite"/>
    </source>
</evidence>
<protein>
    <submittedName>
        <fullName evidence="2">Uncharacterized protein</fullName>
    </submittedName>
</protein>
<name>Q22CV5_TETTS</name>
<proteinExistence type="predicted"/>
<dbReference type="GeneID" id="7834201"/>
<feature type="compositionally biased region" description="Polar residues" evidence="1">
    <location>
        <begin position="766"/>
        <end position="780"/>
    </location>
</feature>
<reference evidence="3" key="1">
    <citation type="journal article" date="2006" name="PLoS Biol.">
        <title>Macronuclear genome sequence of the ciliate Tetrahymena thermophila, a model eukaryote.</title>
        <authorList>
            <person name="Eisen J.A."/>
            <person name="Coyne R.S."/>
            <person name="Wu M."/>
            <person name="Wu D."/>
            <person name="Thiagarajan M."/>
            <person name="Wortman J.R."/>
            <person name="Badger J.H."/>
            <person name="Ren Q."/>
            <person name="Amedeo P."/>
            <person name="Jones K.M."/>
            <person name="Tallon L.J."/>
            <person name="Delcher A.L."/>
            <person name="Salzberg S.L."/>
            <person name="Silva J.C."/>
            <person name="Haas B.J."/>
            <person name="Majoros W.H."/>
            <person name="Farzad M."/>
            <person name="Carlton J.M."/>
            <person name="Smith R.K. Jr."/>
            <person name="Garg J."/>
            <person name="Pearlman R.E."/>
            <person name="Karrer K.M."/>
            <person name="Sun L."/>
            <person name="Manning G."/>
            <person name="Elde N.C."/>
            <person name="Turkewitz A.P."/>
            <person name="Asai D.J."/>
            <person name="Wilkes D.E."/>
            <person name="Wang Y."/>
            <person name="Cai H."/>
            <person name="Collins K."/>
            <person name="Stewart B.A."/>
            <person name="Lee S.R."/>
            <person name="Wilamowska K."/>
            <person name="Weinberg Z."/>
            <person name="Ruzzo W.L."/>
            <person name="Wloga D."/>
            <person name="Gaertig J."/>
            <person name="Frankel J."/>
            <person name="Tsao C.-C."/>
            <person name="Gorovsky M.A."/>
            <person name="Keeling P.J."/>
            <person name="Waller R.F."/>
            <person name="Patron N.J."/>
            <person name="Cherry J.M."/>
            <person name="Stover N.A."/>
            <person name="Krieger C.J."/>
            <person name="del Toro C."/>
            <person name="Ryder H.F."/>
            <person name="Williamson S.C."/>
            <person name="Barbeau R.A."/>
            <person name="Hamilton E.P."/>
            <person name="Orias E."/>
        </authorList>
    </citation>
    <scope>NUCLEOTIDE SEQUENCE [LARGE SCALE GENOMIC DNA]</scope>
    <source>
        <strain evidence="3">SB210</strain>
    </source>
</reference>
<feature type="region of interest" description="Disordered" evidence="1">
    <location>
        <begin position="1142"/>
        <end position="1223"/>
    </location>
</feature>
<sequence length="1665" mass="194101">LIKIQIIEIKFNRPIKLKQKMNSIILRYKNKTKKLGFRSKLSAEDLSYLIANHYDIKGKILGLKDTSDNFYQIKTFCNSNLLKPNEVYHVIVEQNEVSQLNTQSTQKNPSSSIRNSSIHQSSEPVQKHIQQSEFRYQNSQSHHKNQYSQNLYNANNQQGQLCLSSMITVVNNFKVWEENFQDPQEDRTSVIALIEDKDYLHSLDPIVNNSLVNSFNNEWVNVMNSLADSYGDRVDYFCCNVKSKEEIQNFKVFPSVIVYKGGQKVMEISLQNQAKTILRLLERFLNTASGMLAQSGQIASSHFPQNQHAQALLLMEQSVQQTDFDTGDIITIPANIPDQRELLNLLDVYHSNNQITTLDYFIFKCKILEKFDLFMRGYYEVYSEFDQNSFKDYLLQVANQQNNQEKLDVENNNSKTNNQFENKNFQNNRPQSSAQPQHSGARRTPSRQQTSNFGSDSKLGFSQEQLMKAVIELETGNLLEMPILTQIKKLILAENQEIISIVEGYLSNSYNKNSLSEKLKKYIIQTNHFDRPTSPWPKKEKVIQMFQNIVSKNYLTEKEVEILKILIESNNQLLMGTFSDGRLQDELVKSLKRIASQYIKSQENTNQSIQQRSANQSGDLKAMKNFENIKVNNFFQQQQQFQQIPDDQENQNLQQDYKKEYLNKKLDFQNSGDNQQSQDELQIQNIANQYLDVQGSDQKQKRIPQYNNAHQSSSSSAQFANIQRQFLSASPVIDNSKQKQVVENQPHFRAEENEDSPLHTIQLHQQLNQGSSGPKPTNLYSIINSSNNNNNNINNDFQYNNSEQLQKKLDQITNSQQQSNDDLQIFNSNAGQLSKETQPVQQNQIQNIAQIVYKQQNDEKNKLENTDTEEDLQNLQDNQRDGDDDGLDEDEFNQTNTYLEFMDDHIDQFNPEDFGMAVYLLNQQNEDILQLFEEITQHNQLSNATYSIMPIKIMVSSKFKDVLNKHFKSEEVYLIEANKQVVTTSIFAVYQSFRVQSDLDAFIQNLKLAVMKDQTRKQSLDESDDELSSNRQAGSIFKGYQEKIHPDEILQESNAISPIDQSIANLANNQHYIQDNQPSFSNQQNYYQQSSDSNAKPVQNSAEFSYRPQEAKQEHEQNIQERNNNQGAKKAGLISLHNAQSETEIQARPLTNESSDSSIRKRLRTESLQVETNAKFSPRNKKQQSKKSNSPDRQDSSQSQKEEEKEKSIRSPTGQSQFKYQINQQQSQQQPVFGLINLKKLQQINVEVQNTGMNVQDNDLNEILSHEISEFYCSYIYNENDRIYDEIVNLSTTTTNPLNKKVLEVFSILYQVNDLDVIDIIEDYKEQRNLQIVKEKLTNVAKNKKRSCYSSIQSVNNKIGKFNLFKRLLKIIEKQYQSEQVDFYVQQYLFLHDDVVTLAAFEAYCINKNWREFVENLVLIGKMSLIKFNLNQTEISKLNQYVLDQLYIIYAYGRYLRSEEKKDLEIIIKQDQENCHIQSLVNEYDAGVIDQGELVDGICKYAKEISNSLRKDEYFLKMKYSCPSIEEREELKKVVEQYRNDLQEREITNLELFNQLIYSANKNLLGALCLHDYMKDKEDFLENLAMIYHYETSNDMKRVIKEFSRINKWDQNQVKFLIQKVDDDEPVLMGAYYHYKKNEVDKDEKLELKETFELYLKSQYKYYNQ</sequence>
<feature type="region of interest" description="Disordered" evidence="1">
    <location>
        <begin position="695"/>
        <end position="717"/>
    </location>
</feature>
<feature type="compositionally biased region" description="Low complexity" evidence="1">
    <location>
        <begin position="110"/>
        <end position="122"/>
    </location>
</feature>
<feature type="compositionally biased region" description="Low complexity" evidence="1">
    <location>
        <begin position="417"/>
        <end position="428"/>
    </location>
</feature>